<protein>
    <submittedName>
        <fullName evidence="8">Quaternary ammonium compound-resistance protein SugE</fullName>
    </submittedName>
</protein>
<accession>A0A644TFV1</accession>
<keyword evidence="3" id="KW-1003">Cell membrane</keyword>
<proteinExistence type="predicted"/>
<evidence type="ECO:0000256" key="6">
    <source>
        <dbReference type="ARBA" id="ARBA00023136"/>
    </source>
</evidence>
<evidence type="ECO:0000256" key="4">
    <source>
        <dbReference type="ARBA" id="ARBA00022692"/>
    </source>
</evidence>
<dbReference type="GO" id="GO:0022857">
    <property type="term" value="F:transmembrane transporter activity"/>
    <property type="evidence" value="ECO:0007669"/>
    <property type="project" value="InterPro"/>
</dbReference>
<evidence type="ECO:0000256" key="5">
    <source>
        <dbReference type="ARBA" id="ARBA00022989"/>
    </source>
</evidence>
<sequence length="104" mass="11381">MAWFFIVLAGLEEVVSVIAMKYVDGLKNKKPIVVMTIGFLVSFYLLAEAMQEIPAGIAYATWSGIGTVGITLVGVIRFKEKINRLQLTFLSLIFVGVIGLQLSV</sequence>
<dbReference type="GO" id="GO:0005886">
    <property type="term" value="C:plasma membrane"/>
    <property type="evidence" value="ECO:0007669"/>
    <property type="project" value="UniProtKB-SubCell"/>
</dbReference>
<feature type="transmembrane region" description="Helical" evidence="7">
    <location>
        <begin position="32"/>
        <end position="50"/>
    </location>
</feature>
<evidence type="ECO:0000256" key="2">
    <source>
        <dbReference type="ARBA" id="ARBA00022448"/>
    </source>
</evidence>
<organism evidence="8">
    <name type="scientific">bioreactor metagenome</name>
    <dbReference type="NCBI Taxonomy" id="1076179"/>
    <lineage>
        <taxon>unclassified sequences</taxon>
        <taxon>metagenomes</taxon>
        <taxon>ecological metagenomes</taxon>
    </lineage>
</organism>
<dbReference type="Gene3D" id="1.10.3730.20">
    <property type="match status" value="1"/>
</dbReference>
<dbReference type="AlphaFoldDB" id="A0A644TFV1"/>
<dbReference type="InterPro" id="IPR000390">
    <property type="entry name" value="Small_drug/metabolite_transptr"/>
</dbReference>
<gene>
    <name evidence="8" type="primary">sugE_2</name>
    <name evidence="8" type="ORF">SDC9_11437</name>
</gene>
<evidence type="ECO:0000256" key="3">
    <source>
        <dbReference type="ARBA" id="ARBA00022475"/>
    </source>
</evidence>
<keyword evidence="5 7" id="KW-1133">Transmembrane helix</keyword>
<keyword evidence="6 7" id="KW-0472">Membrane</keyword>
<reference evidence="8" key="1">
    <citation type="submission" date="2019-08" db="EMBL/GenBank/DDBJ databases">
        <authorList>
            <person name="Kucharzyk K."/>
            <person name="Murdoch R.W."/>
            <person name="Higgins S."/>
            <person name="Loffler F."/>
        </authorList>
    </citation>
    <scope>NUCLEOTIDE SEQUENCE</scope>
</reference>
<feature type="transmembrane region" description="Helical" evidence="7">
    <location>
        <begin position="56"/>
        <end position="78"/>
    </location>
</feature>
<dbReference type="Pfam" id="PF00893">
    <property type="entry name" value="Multi_Drug_Res"/>
    <property type="match status" value="1"/>
</dbReference>
<keyword evidence="2" id="KW-0813">Transport</keyword>
<dbReference type="PANTHER" id="PTHR30561">
    <property type="entry name" value="SMR FAMILY PROTON-DEPENDENT DRUG EFFLUX TRANSPORTER SUGE"/>
    <property type="match status" value="1"/>
</dbReference>
<evidence type="ECO:0000313" key="8">
    <source>
        <dbReference type="EMBL" id="MPL65773.1"/>
    </source>
</evidence>
<keyword evidence="4 7" id="KW-0812">Transmembrane</keyword>
<comment type="subcellular location">
    <subcellularLocation>
        <location evidence="1">Cell membrane</location>
        <topology evidence="1">Multi-pass membrane protein</topology>
    </subcellularLocation>
</comment>
<feature type="transmembrane region" description="Helical" evidence="7">
    <location>
        <begin position="85"/>
        <end position="103"/>
    </location>
</feature>
<dbReference type="InterPro" id="IPR045324">
    <property type="entry name" value="Small_multidrug_res"/>
</dbReference>
<comment type="caution">
    <text evidence="8">The sequence shown here is derived from an EMBL/GenBank/DDBJ whole genome shotgun (WGS) entry which is preliminary data.</text>
</comment>
<dbReference type="EMBL" id="VSSQ01000029">
    <property type="protein sequence ID" value="MPL65773.1"/>
    <property type="molecule type" value="Genomic_DNA"/>
</dbReference>
<evidence type="ECO:0000256" key="1">
    <source>
        <dbReference type="ARBA" id="ARBA00004651"/>
    </source>
</evidence>
<name>A0A644TFV1_9ZZZZ</name>
<dbReference type="FunFam" id="1.10.3730.20:FF:000001">
    <property type="entry name" value="Quaternary ammonium compound resistance transporter SugE"/>
    <property type="match status" value="1"/>
</dbReference>
<evidence type="ECO:0000256" key="7">
    <source>
        <dbReference type="SAM" id="Phobius"/>
    </source>
</evidence>
<dbReference type="SUPFAM" id="SSF103481">
    <property type="entry name" value="Multidrug resistance efflux transporter EmrE"/>
    <property type="match status" value="1"/>
</dbReference>
<dbReference type="InterPro" id="IPR037185">
    <property type="entry name" value="EmrE-like"/>
</dbReference>
<dbReference type="PANTHER" id="PTHR30561:SF0">
    <property type="entry name" value="GUANIDINIUM EXPORTER"/>
    <property type="match status" value="1"/>
</dbReference>